<feature type="compositionally biased region" description="Pro residues" evidence="7">
    <location>
        <begin position="142"/>
        <end position="159"/>
    </location>
</feature>
<dbReference type="Proteomes" id="UP000759537">
    <property type="component" value="Unassembled WGS sequence"/>
</dbReference>
<keyword evidence="10" id="KW-1185">Reference proteome</keyword>
<keyword evidence="4" id="KW-0804">Transcription</keyword>
<protein>
    <recommendedName>
        <fullName evidence="8">BZIP domain-containing protein</fullName>
    </recommendedName>
</protein>
<proteinExistence type="predicted"/>
<dbReference type="Gene3D" id="1.20.5.170">
    <property type="match status" value="1"/>
</dbReference>
<feature type="coiled-coil region" evidence="6">
    <location>
        <begin position="253"/>
        <end position="287"/>
    </location>
</feature>
<dbReference type="CDD" id="cd14705">
    <property type="entry name" value="bZIP_Zip1"/>
    <property type="match status" value="1"/>
</dbReference>
<feature type="compositionally biased region" description="Polar residues" evidence="7">
    <location>
        <begin position="209"/>
        <end position="222"/>
    </location>
</feature>
<gene>
    <name evidence="9" type="ORF">DFH94DRAFT_735272</name>
</gene>
<evidence type="ECO:0000313" key="10">
    <source>
        <dbReference type="Proteomes" id="UP000759537"/>
    </source>
</evidence>
<feature type="domain" description="BZIP" evidence="8">
    <location>
        <begin position="232"/>
        <end position="286"/>
    </location>
</feature>
<dbReference type="AlphaFoldDB" id="A0A9P5MZ86"/>
<evidence type="ECO:0000259" key="8">
    <source>
        <dbReference type="PROSITE" id="PS50217"/>
    </source>
</evidence>
<dbReference type="SMART" id="SM00338">
    <property type="entry name" value="BRLZ"/>
    <property type="match status" value="1"/>
</dbReference>
<evidence type="ECO:0000256" key="7">
    <source>
        <dbReference type="SAM" id="MobiDB-lite"/>
    </source>
</evidence>
<comment type="caution">
    <text evidence="9">The sequence shown here is derived from an EMBL/GenBank/DDBJ whole genome shotgun (WGS) entry which is preliminary data.</text>
</comment>
<reference evidence="9" key="1">
    <citation type="submission" date="2019-10" db="EMBL/GenBank/DDBJ databases">
        <authorList>
            <consortium name="DOE Joint Genome Institute"/>
            <person name="Kuo A."/>
            <person name="Miyauchi S."/>
            <person name="Kiss E."/>
            <person name="Drula E."/>
            <person name="Kohler A."/>
            <person name="Sanchez-Garcia M."/>
            <person name="Andreopoulos B."/>
            <person name="Barry K.W."/>
            <person name="Bonito G."/>
            <person name="Buee M."/>
            <person name="Carver A."/>
            <person name="Chen C."/>
            <person name="Cichocki N."/>
            <person name="Clum A."/>
            <person name="Culley D."/>
            <person name="Crous P.W."/>
            <person name="Fauchery L."/>
            <person name="Girlanda M."/>
            <person name="Hayes R."/>
            <person name="Keri Z."/>
            <person name="LaButti K."/>
            <person name="Lipzen A."/>
            <person name="Lombard V."/>
            <person name="Magnuson J."/>
            <person name="Maillard F."/>
            <person name="Morin E."/>
            <person name="Murat C."/>
            <person name="Nolan M."/>
            <person name="Ohm R."/>
            <person name="Pangilinan J."/>
            <person name="Pereira M."/>
            <person name="Perotto S."/>
            <person name="Peter M."/>
            <person name="Riley R."/>
            <person name="Sitrit Y."/>
            <person name="Stielow B."/>
            <person name="Szollosi G."/>
            <person name="Zifcakova L."/>
            <person name="Stursova M."/>
            <person name="Spatafora J.W."/>
            <person name="Tedersoo L."/>
            <person name="Vaario L.-M."/>
            <person name="Yamada A."/>
            <person name="Yan M."/>
            <person name="Wang P."/>
            <person name="Xu J."/>
            <person name="Bruns T."/>
            <person name="Baldrian P."/>
            <person name="Vilgalys R."/>
            <person name="Henrissat B."/>
            <person name="Grigoriev I.V."/>
            <person name="Hibbett D."/>
            <person name="Nagy L.G."/>
            <person name="Martin F.M."/>
        </authorList>
    </citation>
    <scope>NUCLEOTIDE SEQUENCE</scope>
    <source>
        <strain evidence="9">Prilba</strain>
    </source>
</reference>
<dbReference type="PANTHER" id="PTHR13044">
    <property type="entry name" value="ACTIVATING TRANSCRIPTION FACTOR ATF 4/5"/>
    <property type="match status" value="1"/>
</dbReference>
<dbReference type="OrthoDB" id="1939598at2759"/>
<dbReference type="GO" id="GO:0005634">
    <property type="term" value="C:nucleus"/>
    <property type="evidence" value="ECO:0007669"/>
    <property type="project" value="UniProtKB-SubCell"/>
</dbReference>
<dbReference type="Pfam" id="PF07716">
    <property type="entry name" value="bZIP_2"/>
    <property type="match status" value="1"/>
</dbReference>
<dbReference type="SUPFAM" id="SSF57959">
    <property type="entry name" value="Leucine zipper domain"/>
    <property type="match status" value="1"/>
</dbReference>
<dbReference type="PROSITE" id="PS00036">
    <property type="entry name" value="BZIP_BASIC"/>
    <property type="match status" value="1"/>
</dbReference>
<evidence type="ECO:0000256" key="2">
    <source>
        <dbReference type="ARBA" id="ARBA00023015"/>
    </source>
</evidence>
<dbReference type="InterPro" id="IPR046347">
    <property type="entry name" value="bZIP_sf"/>
</dbReference>
<dbReference type="GO" id="GO:0000977">
    <property type="term" value="F:RNA polymerase II transcription regulatory region sequence-specific DNA binding"/>
    <property type="evidence" value="ECO:0007669"/>
    <property type="project" value="TreeGrafter"/>
</dbReference>
<feature type="region of interest" description="Disordered" evidence="7">
    <location>
        <begin position="141"/>
        <end position="241"/>
    </location>
</feature>
<evidence type="ECO:0000256" key="5">
    <source>
        <dbReference type="ARBA" id="ARBA00023242"/>
    </source>
</evidence>
<keyword evidence="5" id="KW-0539">Nucleus</keyword>
<feature type="compositionally biased region" description="Low complexity" evidence="7">
    <location>
        <begin position="8"/>
        <end position="21"/>
    </location>
</feature>
<keyword evidence="2" id="KW-0805">Transcription regulation</keyword>
<name>A0A9P5MZ86_9AGAM</name>
<comment type="subcellular location">
    <subcellularLocation>
        <location evidence="1">Nucleus</location>
    </subcellularLocation>
</comment>
<feature type="region of interest" description="Disordered" evidence="7">
    <location>
        <begin position="1"/>
        <end position="105"/>
    </location>
</feature>
<dbReference type="PANTHER" id="PTHR13044:SF14">
    <property type="entry name" value="CRYPTOCEPHAL, ISOFORM A"/>
    <property type="match status" value="1"/>
</dbReference>
<dbReference type="EMBL" id="WHVB01000006">
    <property type="protein sequence ID" value="KAF8482134.1"/>
    <property type="molecule type" value="Genomic_DNA"/>
</dbReference>
<accession>A0A9P5MZ86</accession>
<dbReference type="PROSITE" id="PS50217">
    <property type="entry name" value="BZIP"/>
    <property type="match status" value="1"/>
</dbReference>
<keyword evidence="6" id="KW-0175">Coiled coil</keyword>
<sequence length="327" mass="34823">MLSVKTEPGSPASPALLSSPGVQTDLNLWNHHLASSLDMDKKSQPLSQPPNRRARGERPNNTRSVGTPSAQVNTGPASSAGAAQSHTGQVPGWHPQLPSAPVNGPGNVEEVARALSTIQDAYPLLVQSMAYYQQVLPRDPNRLPPAVPTQLPAQPPWPQNQPSTSHGGAVPHYTPDFGPHAFPGGNYPPSAPYSASQLSTPIIAGPGESSFQGFTPEQTQESAPADTEALAEEKRRRNTAASARFRVKKKIKSVNLERTVSDLSGRVDELEQEAADLRRENGWLKEIVVLKSGMTRGAGPSQPPRLQDTQRDGGEDSEEGGSVGDSK</sequence>
<evidence type="ECO:0000256" key="6">
    <source>
        <dbReference type="SAM" id="Coils"/>
    </source>
</evidence>
<organism evidence="9 10">
    <name type="scientific">Russula ochroleuca</name>
    <dbReference type="NCBI Taxonomy" id="152965"/>
    <lineage>
        <taxon>Eukaryota</taxon>
        <taxon>Fungi</taxon>
        <taxon>Dikarya</taxon>
        <taxon>Basidiomycota</taxon>
        <taxon>Agaricomycotina</taxon>
        <taxon>Agaricomycetes</taxon>
        <taxon>Russulales</taxon>
        <taxon>Russulaceae</taxon>
        <taxon>Russula</taxon>
    </lineage>
</organism>
<keyword evidence="3" id="KW-0238">DNA-binding</keyword>
<feature type="region of interest" description="Disordered" evidence="7">
    <location>
        <begin position="292"/>
        <end position="327"/>
    </location>
</feature>
<dbReference type="GO" id="GO:0001228">
    <property type="term" value="F:DNA-binding transcription activator activity, RNA polymerase II-specific"/>
    <property type="evidence" value="ECO:0007669"/>
    <property type="project" value="TreeGrafter"/>
</dbReference>
<evidence type="ECO:0000256" key="3">
    <source>
        <dbReference type="ARBA" id="ARBA00023125"/>
    </source>
</evidence>
<feature type="compositionally biased region" description="Polar residues" evidence="7">
    <location>
        <begin position="61"/>
        <end position="88"/>
    </location>
</feature>
<evidence type="ECO:0000313" key="9">
    <source>
        <dbReference type="EMBL" id="KAF8482134.1"/>
    </source>
</evidence>
<evidence type="ECO:0000256" key="1">
    <source>
        <dbReference type="ARBA" id="ARBA00004123"/>
    </source>
</evidence>
<evidence type="ECO:0000256" key="4">
    <source>
        <dbReference type="ARBA" id="ARBA00023163"/>
    </source>
</evidence>
<reference evidence="9" key="2">
    <citation type="journal article" date="2020" name="Nat. Commun.">
        <title>Large-scale genome sequencing of mycorrhizal fungi provides insights into the early evolution of symbiotic traits.</title>
        <authorList>
            <person name="Miyauchi S."/>
            <person name="Kiss E."/>
            <person name="Kuo A."/>
            <person name="Drula E."/>
            <person name="Kohler A."/>
            <person name="Sanchez-Garcia M."/>
            <person name="Morin E."/>
            <person name="Andreopoulos B."/>
            <person name="Barry K.W."/>
            <person name="Bonito G."/>
            <person name="Buee M."/>
            <person name="Carver A."/>
            <person name="Chen C."/>
            <person name="Cichocki N."/>
            <person name="Clum A."/>
            <person name="Culley D."/>
            <person name="Crous P.W."/>
            <person name="Fauchery L."/>
            <person name="Girlanda M."/>
            <person name="Hayes R.D."/>
            <person name="Keri Z."/>
            <person name="LaButti K."/>
            <person name="Lipzen A."/>
            <person name="Lombard V."/>
            <person name="Magnuson J."/>
            <person name="Maillard F."/>
            <person name="Murat C."/>
            <person name="Nolan M."/>
            <person name="Ohm R.A."/>
            <person name="Pangilinan J."/>
            <person name="Pereira M.F."/>
            <person name="Perotto S."/>
            <person name="Peter M."/>
            <person name="Pfister S."/>
            <person name="Riley R."/>
            <person name="Sitrit Y."/>
            <person name="Stielow J.B."/>
            <person name="Szollosi G."/>
            <person name="Zifcakova L."/>
            <person name="Stursova M."/>
            <person name="Spatafora J.W."/>
            <person name="Tedersoo L."/>
            <person name="Vaario L.M."/>
            <person name="Yamada A."/>
            <person name="Yan M."/>
            <person name="Wang P."/>
            <person name="Xu J."/>
            <person name="Bruns T."/>
            <person name="Baldrian P."/>
            <person name="Vilgalys R."/>
            <person name="Dunand C."/>
            <person name="Henrissat B."/>
            <person name="Grigoriev I.V."/>
            <person name="Hibbett D."/>
            <person name="Nagy L.G."/>
            <person name="Martin F.M."/>
        </authorList>
    </citation>
    <scope>NUCLEOTIDE SEQUENCE</scope>
    <source>
        <strain evidence="9">Prilba</strain>
    </source>
</reference>
<dbReference type="InterPro" id="IPR004827">
    <property type="entry name" value="bZIP"/>
</dbReference>